<feature type="region of interest" description="Disordered" evidence="5">
    <location>
        <begin position="304"/>
        <end position="328"/>
    </location>
</feature>
<dbReference type="GO" id="GO:0005886">
    <property type="term" value="C:plasma membrane"/>
    <property type="evidence" value="ECO:0007669"/>
    <property type="project" value="TreeGrafter"/>
</dbReference>
<feature type="transmembrane region" description="Helical" evidence="6">
    <location>
        <begin position="1230"/>
        <end position="1250"/>
    </location>
</feature>
<evidence type="ECO:0000256" key="4">
    <source>
        <dbReference type="ARBA" id="ARBA00023136"/>
    </source>
</evidence>
<dbReference type="InterPro" id="IPR011701">
    <property type="entry name" value="MFS"/>
</dbReference>
<feature type="transmembrane region" description="Helical" evidence="6">
    <location>
        <begin position="1110"/>
        <end position="1131"/>
    </location>
</feature>
<evidence type="ECO:0000259" key="7">
    <source>
        <dbReference type="PROSITE" id="PS50850"/>
    </source>
</evidence>
<feature type="transmembrane region" description="Helical" evidence="6">
    <location>
        <begin position="190"/>
        <end position="217"/>
    </location>
</feature>
<feature type="region of interest" description="Disordered" evidence="5">
    <location>
        <begin position="1"/>
        <end position="79"/>
    </location>
</feature>
<dbReference type="PROSITE" id="PS50850">
    <property type="entry name" value="MFS"/>
    <property type="match status" value="1"/>
</dbReference>
<feature type="transmembrane region" description="Helical" evidence="6">
    <location>
        <begin position="1006"/>
        <end position="1025"/>
    </location>
</feature>
<feature type="transmembrane region" description="Helical" evidence="6">
    <location>
        <begin position="158"/>
        <end position="178"/>
    </location>
</feature>
<dbReference type="InterPro" id="IPR020846">
    <property type="entry name" value="MFS_dom"/>
</dbReference>
<dbReference type="Pfam" id="PF07690">
    <property type="entry name" value="MFS_1"/>
    <property type="match status" value="3"/>
</dbReference>
<evidence type="ECO:0000256" key="6">
    <source>
        <dbReference type="SAM" id="Phobius"/>
    </source>
</evidence>
<dbReference type="PANTHER" id="PTHR23502">
    <property type="entry name" value="MAJOR FACILITATOR SUPERFAMILY"/>
    <property type="match status" value="1"/>
</dbReference>
<feature type="transmembrane region" description="Helical" evidence="6">
    <location>
        <begin position="546"/>
        <end position="567"/>
    </location>
</feature>
<feature type="compositionally biased region" description="Low complexity" evidence="5">
    <location>
        <begin position="46"/>
        <end position="58"/>
    </location>
</feature>
<feature type="domain" description="Major facilitator superfamily (MFS) profile" evidence="7">
    <location>
        <begin position="124"/>
        <end position="570"/>
    </location>
</feature>
<evidence type="ECO:0000313" key="8">
    <source>
        <dbReference type="EMBL" id="RMZ67594.1"/>
    </source>
</evidence>
<feature type="transmembrane region" description="Helical" evidence="6">
    <location>
        <begin position="838"/>
        <end position="859"/>
    </location>
</feature>
<feature type="transmembrane region" description="Helical" evidence="6">
    <location>
        <begin position="122"/>
        <end position="146"/>
    </location>
</feature>
<dbReference type="FunFam" id="1.20.1250.20:FF:000088">
    <property type="entry name" value="MFS multidrug transporter, putative"/>
    <property type="match status" value="1"/>
</dbReference>
<feature type="transmembrane region" description="Helical" evidence="6">
    <location>
        <begin position="1270"/>
        <end position="1292"/>
    </location>
</feature>
<evidence type="ECO:0000256" key="5">
    <source>
        <dbReference type="SAM" id="MobiDB-lite"/>
    </source>
</evidence>
<dbReference type="Gene3D" id="1.20.1250.20">
    <property type="entry name" value="MFS general substrate transporter like domains"/>
    <property type="match status" value="2"/>
</dbReference>
<dbReference type="GO" id="GO:0000297">
    <property type="term" value="F:spermine transmembrane transporter activity"/>
    <property type="evidence" value="ECO:0007669"/>
    <property type="project" value="TreeGrafter"/>
</dbReference>
<dbReference type="SUPFAM" id="SSF103473">
    <property type="entry name" value="MFS general substrate transporter"/>
    <property type="match status" value="2"/>
</dbReference>
<proteinExistence type="predicted"/>
<keyword evidence="4 6" id="KW-0472">Membrane</keyword>
<evidence type="ECO:0000256" key="2">
    <source>
        <dbReference type="ARBA" id="ARBA00022692"/>
    </source>
</evidence>
<feature type="transmembrane region" description="Helical" evidence="6">
    <location>
        <begin position="456"/>
        <end position="474"/>
    </location>
</feature>
<comment type="subcellular location">
    <subcellularLocation>
        <location evidence="1">Membrane</location>
        <topology evidence="1">Multi-pass membrane protein</topology>
    </subcellularLocation>
</comment>
<keyword evidence="9" id="KW-1185">Reference proteome</keyword>
<feature type="compositionally biased region" description="Polar residues" evidence="5">
    <location>
        <begin position="818"/>
        <end position="829"/>
    </location>
</feature>
<dbReference type="EMBL" id="KE747810">
    <property type="protein sequence ID" value="RMZ67594.1"/>
    <property type="molecule type" value="Genomic_DNA"/>
</dbReference>
<keyword evidence="2 6" id="KW-0812">Transmembrane</keyword>
<dbReference type="InterPro" id="IPR036259">
    <property type="entry name" value="MFS_trans_sf"/>
</dbReference>
<dbReference type="CDD" id="cd17323">
    <property type="entry name" value="MFS_Tpo1_MDR_like"/>
    <property type="match status" value="2"/>
</dbReference>
<feature type="transmembrane region" description="Helical" evidence="6">
    <location>
        <begin position="480"/>
        <end position="501"/>
    </location>
</feature>
<reference evidence="8 9" key="1">
    <citation type="journal article" date="2014" name="PLoS ONE">
        <title>De novo Genome Assembly of the Fungal Plant Pathogen Pyrenophora semeniperda.</title>
        <authorList>
            <person name="Soliai M.M."/>
            <person name="Meyer S.E."/>
            <person name="Udall J.A."/>
            <person name="Elzinga D.E."/>
            <person name="Hermansen R.A."/>
            <person name="Bodily P.M."/>
            <person name="Hart A.A."/>
            <person name="Coleman C.E."/>
        </authorList>
    </citation>
    <scope>NUCLEOTIDE SEQUENCE [LARGE SCALE GENOMIC DNA]</scope>
    <source>
        <strain evidence="8 9">CCB06</strain>
        <tissue evidence="8">Mycelium</tissue>
    </source>
</reference>
<feature type="compositionally biased region" description="Basic and acidic residues" evidence="5">
    <location>
        <begin position="30"/>
        <end position="40"/>
    </location>
</feature>
<feature type="transmembrane region" description="Helical" evidence="6">
    <location>
        <begin position="522"/>
        <end position="540"/>
    </location>
</feature>
<feature type="transmembrane region" description="Helical" evidence="6">
    <location>
        <begin position="398"/>
        <end position="424"/>
    </location>
</feature>
<feature type="transmembrane region" description="Helical" evidence="6">
    <location>
        <begin position="1157"/>
        <end position="1176"/>
    </location>
</feature>
<dbReference type="Proteomes" id="UP000265663">
    <property type="component" value="Unassembled WGS sequence"/>
</dbReference>
<organism evidence="8 9">
    <name type="scientific">Pyrenophora seminiperda CCB06</name>
    <dbReference type="NCBI Taxonomy" id="1302712"/>
    <lineage>
        <taxon>Eukaryota</taxon>
        <taxon>Fungi</taxon>
        <taxon>Dikarya</taxon>
        <taxon>Ascomycota</taxon>
        <taxon>Pezizomycotina</taxon>
        <taxon>Dothideomycetes</taxon>
        <taxon>Pleosporomycetidae</taxon>
        <taxon>Pleosporales</taxon>
        <taxon>Pleosporineae</taxon>
        <taxon>Pleosporaceae</taxon>
        <taxon>Pyrenophora</taxon>
    </lineage>
</organism>
<feature type="transmembrane region" description="Helical" evidence="6">
    <location>
        <begin position="905"/>
        <end position="923"/>
    </location>
</feature>
<feature type="transmembrane region" description="Helical" evidence="6">
    <location>
        <begin position="1188"/>
        <end position="1210"/>
    </location>
</feature>
<feature type="transmembrane region" description="Helical" evidence="6">
    <location>
        <begin position="280"/>
        <end position="298"/>
    </location>
</feature>
<feature type="region of interest" description="Disordered" evidence="5">
    <location>
        <begin position="761"/>
        <end position="829"/>
    </location>
</feature>
<dbReference type="GO" id="GO:0015606">
    <property type="term" value="F:spermidine transmembrane transporter activity"/>
    <property type="evidence" value="ECO:0007669"/>
    <property type="project" value="TreeGrafter"/>
</dbReference>
<dbReference type="OrthoDB" id="3936150at2759"/>
<name>A0A3M7LZK0_9PLEO</name>
<accession>A0A3M7LZK0</accession>
<feature type="transmembrane region" description="Helical" evidence="6">
    <location>
        <begin position="871"/>
        <end position="893"/>
    </location>
</feature>
<feature type="compositionally biased region" description="Basic and acidic residues" evidence="5">
    <location>
        <begin position="63"/>
        <end position="74"/>
    </location>
</feature>
<evidence type="ECO:0000256" key="3">
    <source>
        <dbReference type="ARBA" id="ARBA00022989"/>
    </source>
</evidence>
<gene>
    <name evidence="8" type="ORF">GMOD_00001541</name>
</gene>
<feature type="transmembrane region" description="Helical" evidence="6">
    <location>
        <begin position="252"/>
        <end position="274"/>
    </location>
</feature>
<protein>
    <submittedName>
        <fullName evidence="8">MFS multidrug resistance transporter</fullName>
    </submittedName>
</protein>
<evidence type="ECO:0000313" key="9">
    <source>
        <dbReference type="Proteomes" id="UP000265663"/>
    </source>
</evidence>
<feature type="transmembrane region" description="Helical" evidence="6">
    <location>
        <begin position="1072"/>
        <end position="1098"/>
    </location>
</feature>
<keyword evidence="3 6" id="KW-1133">Transmembrane helix</keyword>
<feature type="transmembrane region" description="Helical" evidence="6">
    <location>
        <begin position="365"/>
        <end position="386"/>
    </location>
</feature>
<feature type="transmembrane region" description="Helical" evidence="6">
    <location>
        <begin position="223"/>
        <end position="240"/>
    </location>
</feature>
<dbReference type="PANTHER" id="PTHR23502:SF182">
    <property type="entry name" value="POLYAMINE TRANSPORTER, PUTATIVE-RELATED"/>
    <property type="match status" value="1"/>
</dbReference>
<evidence type="ECO:0000256" key="1">
    <source>
        <dbReference type="ARBA" id="ARBA00004141"/>
    </source>
</evidence>
<sequence>MSTSGASLNRGAERHAEESQESQSRAQSPLEKETGEVKEPDDSDDALSISSLPLSTTSEQSAEPDRPRPSDTKQRPATLARTSSVIPEAIIIPRSQRRGLFARFALIPEVENPVHYARKTKWFITFIVAFCAMAGPMGSAIVMPVLHEISTVFHATGTVTNLSVAVYMLSMAIFPLWWSSFSERLGRRTIYIASFVCFVVFGILSAISTSISMLIVFRVLSGGAAASVQAVGAGTIADIWETKERGRAMSFFYLGPLCGPLLAPIIGGALGAGLGWRSTQWFLVIYGGITVIFVTLALPETLHRNTTTPPPPQPLNEKNDATSLPLNRSQTRASTVQKTKSLLIQLRQIFIDPLRIVAWLRFPPVLLTVYYASITFGCLYILNISIQSTFAAPPYRFGTFLVGLLYIPNSLGYFLASIFGGAWIDRIMHREAKKAGRYDDRGALIFRPEDRMKENAWISAFLWPAALIVYGWTARYGVHWIVPMISNFFFGIGSMLIFALVNTMLTEFMPKRAASGIALNNFVRNICSFTGALVADPLLGAVGNGWLMTILGVWSVVTGCAALFAMGRWGERWRVDMEIDTLATQQSSRGIRFYPPGGRARYNGIVEGFDVLLYRRERSTHHALLPQQRKEFMSYLARHLCETPVGQWKVVRVRDAAVEDVNLPTTVTHGNDSPICGGHCVTVDGVAHLARQVRPRFVLDAIYLGWVEVTEKVHGRHKLDYDEIEDVQVEYPTRFPCVLPDLRSHDTADYFKNASSADAAFCNDTEKGNSSEDDTDWIRQATTTPPVSDSIHDDEEKDSHHASPPPLPPPEEQDLTHTDWTSPTDPSNPHNWPLPQRIYHVLIPALFGFVVTFGTSIYTPSLPTLTQHFHISRTTALLGLTLYTFGLAFGPIFTAPLSEGHGRKVVYLVSSPLFMLFTLGAGLSGKSFVGVLGGVLWESGVGGGGGDECGSFSAEYEGGGDELFFGGAVCGADVGVSGYLRRMGDWRWLCVPVVGGFIAQYKGWQWTQWCMLFVTVAVYLAALPMKETYKPIILKKRAAKAGIHVKSQDKDLKRLFALKLVRPIHMLSTEPIVFFFSMYTGFSFAVLFLFFAAFPYIFSRPPYSFNAYQTGLTFLSIGVGVLLGGITTLTIDRTIYQRKYREALAANKKHVAPEHRLYSAMLGCWGILIGLFWFGWCAAKGVHWGPTVVGAVPFAWGNLCVFTSSSLYMVDVYGPMNGASAMAANSIVRYTLGGVFPLFTVQSKFGFVVSPGLKTSNKESGSANFSTLGIGWATSLLGFLALAMIPIPFLFFKYGPAIRAKSKFPVVM</sequence>